<dbReference type="InterPro" id="IPR043128">
    <property type="entry name" value="Rev_trsase/Diguanyl_cyclase"/>
</dbReference>
<dbReference type="InterPro" id="IPR050469">
    <property type="entry name" value="Diguanylate_Cyclase"/>
</dbReference>
<dbReference type="NCBIfam" id="TIGR00254">
    <property type="entry name" value="GGDEF"/>
    <property type="match status" value="1"/>
</dbReference>
<dbReference type="GO" id="GO:0005886">
    <property type="term" value="C:plasma membrane"/>
    <property type="evidence" value="ECO:0007669"/>
    <property type="project" value="TreeGrafter"/>
</dbReference>
<dbReference type="Proteomes" id="UP000218113">
    <property type="component" value="Unassembled WGS sequence"/>
</dbReference>
<reference evidence="4" key="1">
    <citation type="submission" date="2017-08" db="EMBL/GenBank/DDBJ databases">
        <title>A dynamic microbial community with high functional redundancy inhabits the cold, oxic subseafloor aquifer.</title>
        <authorList>
            <person name="Tully B.J."/>
            <person name="Wheat C.G."/>
            <person name="Glazer B.T."/>
            <person name="Huber J.A."/>
        </authorList>
    </citation>
    <scope>NUCLEOTIDE SEQUENCE [LARGE SCALE GENOMIC DNA]</scope>
</reference>
<dbReference type="AlphaFoldDB" id="A0A2A4T3K2"/>
<evidence type="ECO:0000313" key="3">
    <source>
        <dbReference type="EMBL" id="PCI27859.1"/>
    </source>
</evidence>
<proteinExistence type="predicted"/>
<dbReference type="FunFam" id="3.30.70.270:FF:000001">
    <property type="entry name" value="Diguanylate cyclase domain protein"/>
    <property type="match status" value="1"/>
</dbReference>
<dbReference type="PANTHER" id="PTHR45138">
    <property type="entry name" value="REGULATORY COMPONENTS OF SENSORY TRANSDUCTION SYSTEM"/>
    <property type="match status" value="1"/>
</dbReference>
<keyword evidence="1" id="KW-1133">Transmembrane helix</keyword>
<feature type="domain" description="GGDEF" evidence="2">
    <location>
        <begin position="441"/>
        <end position="582"/>
    </location>
</feature>
<dbReference type="PROSITE" id="PS50887">
    <property type="entry name" value="GGDEF"/>
    <property type="match status" value="1"/>
</dbReference>
<gene>
    <name evidence="3" type="ORF">COB67_07660</name>
</gene>
<accession>A0A2A4T3K2</accession>
<protein>
    <recommendedName>
        <fullName evidence="2">GGDEF domain-containing protein</fullName>
    </recommendedName>
</protein>
<keyword evidence="1" id="KW-0812">Transmembrane</keyword>
<name>A0A2A4T3K2_9DELT</name>
<dbReference type="InterPro" id="IPR000160">
    <property type="entry name" value="GGDEF_dom"/>
</dbReference>
<dbReference type="PANTHER" id="PTHR45138:SF9">
    <property type="entry name" value="DIGUANYLATE CYCLASE DGCM-RELATED"/>
    <property type="match status" value="1"/>
</dbReference>
<organism evidence="3 4">
    <name type="scientific">SAR324 cluster bacterium</name>
    <dbReference type="NCBI Taxonomy" id="2024889"/>
    <lineage>
        <taxon>Bacteria</taxon>
        <taxon>Deltaproteobacteria</taxon>
        <taxon>SAR324 cluster</taxon>
    </lineage>
</organism>
<evidence type="ECO:0000256" key="1">
    <source>
        <dbReference type="SAM" id="Phobius"/>
    </source>
</evidence>
<dbReference type="GO" id="GO:0043709">
    <property type="term" value="P:cell adhesion involved in single-species biofilm formation"/>
    <property type="evidence" value="ECO:0007669"/>
    <property type="project" value="TreeGrafter"/>
</dbReference>
<dbReference type="GO" id="GO:0052621">
    <property type="term" value="F:diguanylate cyclase activity"/>
    <property type="evidence" value="ECO:0007669"/>
    <property type="project" value="TreeGrafter"/>
</dbReference>
<dbReference type="Pfam" id="PF00990">
    <property type="entry name" value="GGDEF"/>
    <property type="match status" value="1"/>
</dbReference>
<feature type="transmembrane region" description="Helical" evidence="1">
    <location>
        <begin position="12"/>
        <end position="33"/>
    </location>
</feature>
<dbReference type="SUPFAM" id="SSF55073">
    <property type="entry name" value="Nucleotide cyclase"/>
    <property type="match status" value="1"/>
</dbReference>
<dbReference type="InterPro" id="IPR029787">
    <property type="entry name" value="Nucleotide_cyclase"/>
</dbReference>
<dbReference type="Gene3D" id="3.30.70.270">
    <property type="match status" value="1"/>
</dbReference>
<keyword evidence="1" id="KW-0472">Membrane</keyword>
<feature type="transmembrane region" description="Helical" evidence="1">
    <location>
        <begin position="345"/>
        <end position="365"/>
    </location>
</feature>
<evidence type="ECO:0000313" key="4">
    <source>
        <dbReference type="Proteomes" id="UP000218113"/>
    </source>
</evidence>
<dbReference type="SMART" id="SM00267">
    <property type="entry name" value="GGDEF"/>
    <property type="match status" value="1"/>
</dbReference>
<dbReference type="CDD" id="cd01949">
    <property type="entry name" value="GGDEF"/>
    <property type="match status" value="1"/>
</dbReference>
<evidence type="ECO:0000259" key="2">
    <source>
        <dbReference type="PROSITE" id="PS50887"/>
    </source>
</evidence>
<sequence length="582" mass="66436">MFSKLFKQGQTVIFSLSFLLIVAIMSWNALLLIERKTRESVRGALQTVLMTTHESMLLWVEHRKNDVLHVASDTEFKRLTKQLLLDSEQDTPFLHSESLRDIRTFLGPILKEHNDRGYSIISPAMINIASQWDVKIGVTNLIYMQRKERIKVVFKGDVTFIPTIRSGVPIKTKSGQFQENLPTFFVVAPIKDDSGQVIAALAFHIDPTQHFSKIVQLGRLGKTGETYIFDKEGIMLTESRFDHHLKLVNLIQADSKGILSIRISDPGENISEGPLLQAPLKDRPLTVMARSALQGFSDYNIEGYRDYRGVKVFGVWLWDQSLGFGVTSEIDEEEALRLFNQTRNLIVAVILATVFLSFILISLLMRFQILSEKRLKTAYNELDFMVQKRTKSLNVAKEKLVTANRQLEVQATTDSLTGLANRRQFDQHLSDEIRRSRREKKALSLLMIDIDCFKNYNDFYGHQAGDHCLKEVALLMKLVNVTNRPGDLIARYGGEEFCFILSGVSKEHAVRFAEQICEQVRSEKIEHKESKIKNCQWITLSIGVTTALNCEGITARRLISHADQALYKAKSNGRDRIFFYEP</sequence>
<dbReference type="GO" id="GO:1902201">
    <property type="term" value="P:negative regulation of bacterial-type flagellum-dependent cell motility"/>
    <property type="evidence" value="ECO:0007669"/>
    <property type="project" value="TreeGrafter"/>
</dbReference>
<dbReference type="EMBL" id="NVSR01000047">
    <property type="protein sequence ID" value="PCI27859.1"/>
    <property type="molecule type" value="Genomic_DNA"/>
</dbReference>
<comment type="caution">
    <text evidence="3">The sequence shown here is derived from an EMBL/GenBank/DDBJ whole genome shotgun (WGS) entry which is preliminary data.</text>
</comment>